<feature type="transmembrane region" description="Helical" evidence="10">
    <location>
        <begin position="382"/>
        <end position="401"/>
    </location>
</feature>
<reference evidence="11 12" key="1">
    <citation type="submission" date="2017-06" db="EMBL/GenBank/DDBJ databases">
        <title>Draft genome sequence of Fusobacterium nucleatum subsp. polymorphum KCOM 1330 (=ChDC F330).</title>
        <authorList>
            <person name="Kook J.-K."/>
            <person name="Park S.-N."/>
            <person name="Lim Y.K."/>
            <person name="Roh H."/>
        </authorList>
    </citation>
    <scope>NUCLEOTIDE SEQUENCE [LARGE SCALE GENOMIC DNA]</scope>
    <source>
        <strain evidence="12">KCOM 1330 (ChDC F330)</strain>
    </source>
</reference>
<feature type="transmembrane region" description="Helical" evidence="10">
    <location>
        <begin position="413"/>
        <end position="433"/>
    </location>
</feature>
<dbReference type="NCBIfam" id="TIGR00797">
    <property type="entry name" value="matE"/>
    <property type="match status" value="1"/>
</dbReference>
<keyword evidence="7" id="KW-0406">Ion transport</keyword>
<dbReference type="RefSeq" id="WP_032846892.1">
    <property type="nucleotide sequence ID" value="NZ_CP084159.1"/>
</dbReference>
<feature type="transmembrane region" description="Helical" evidence="10">
    <location>
        <begin position="234"/>
        <end position="259"/>
    </location>
</feature>
<feature type="transmembrane region" description="Helical" evidence="10">
    <location>
        <begin position="56"/>
        <end position="79"/>
    </location>
</feature>
<dbReference type="InterPro" id="IPR002528">
    <property type="entry name" value="MATE_fam"/>
</dbReference>
<keyword evidence="6 10" id="KW-1133">Transmembrane helix</keyword>
<keyword evidence="4" id="KW-1003">Cell membrane</keyword>
<evidence type="ECO:0000256" key="2">
    <source>
        <dbReference type="ARBA" id="ARBA00022448"/>
    </source>
</evidence>
<organism evidence="11 12">
    <name type="scientific">Fusobacterium nucleatum subsp. polymorphum</name>
    <name type="common">Fusobacterium polymorphum</name>
    <dbReference type="NCBI Taxonomy" id="76857"/>
    <lineage>
        <taxon>Bacteria</taxon>
        <taxon>Fusobacteriati</taxon>
        <taxon>Fusobacteriota</taxon>
        <taxon>Fusobacteriia</taxon>
        <taxon>Fusobacteriales</taxon>
        <taxon>Fusobacteriaceae</taxon>
        <taxon>Fusobacterium</taxon>
    </lineage>
</organism>
<dbReference type="AlphaFoldDB" id="A0A2C6BGH4"/>
<dbReference type="InterPro" id="IPR048279">
    <property type="entry name" value="MdtK-like"/>
</dbReference>
<comment type="subcellular location">
    <subcellularLocation>
        <location evidence="1">Cell membrane</location>
        <topology evidence="1">Multi-pass membrane protein</topology>
    </subcellularLocation>
</comment>
<evidence type="ECO:0000256" key="9">
    <source>
        <dbReference type="ARBA" id="ARBA00031636"/>
    </source>
</evidence>
<dbReference type="GO" id="GO:0006811">
    <property type="term" value="P:monoatomic ion transport"/>
    <property type="evidence" value="ECO:0007669"/>
    <property type="project" value="UniProtKB-KW"/>
</dbReference>
<dbReference type="Proteomes" id="UP000221852">
    <property type="component" value="Unassembled WGS sequence"/>
</dbReference>
<comment type="caution">
    <text evidence="11">The sequence shown here is derived from an EMBL/GenBank/DDBJ whole genome shotgun (WGS) entry which is preliminary data.</text>
</comment>
<feature type="transmembrane region" description="Helical" evidence="10">
    <location>
        <begin position="132"/>
        <end position="153"/>
    </location>
</feature>
<feature type="transmembrane region" description="Helical" evidence="10">
    <location>
        <begin position="91"/>
        <end position="112"/>
    </location>
</feature>
<proteinExistence type="predicted"/>
<keyword evidence="8 10" id="KW-0472">Membrane</keyword>
<feature type="transmembrane region" description="Helical" evidence="10">
    <location>
        <begin position="191"/>
        <end position="213"/>
    </location>
</feature>
<dbReference type="EMBL" id="NIRQ01000001">
    <property type="protein sequence ID" value="PHI13479.1"/>
    <property type="molecule type" value="Genomic_DNA"/>
</dbReference>
<evidence type="ECO:0000256" key="7">
    <source>
        <dbReference type="ARBA" id="ARBA00023065"/>
    </source>
</evidence>
<feature type="transmembrane region" description="Helical" evidence="10">
    <location>
        <begin position="353"/>
        <end position="375"/>
    </location>
</feature>
<dbReference type="CDD" id="cd13138">
    <property type="entry name" value="MATE_yoeA_like"/>
    <property type="match status" value="1"/>
</dbReference>
<feature type="transmembrane region" description="Helical" evidence="10">
    <location>
        <begin position="317"/>
        <end position="341"/>
    </location>
</feature>
<dbReference type="GO" id="GO:0015297">
    <property type="term" value="F:antiporter activity"/>
    <property type="evidence" value="ECO:0007669"/>
    <property type="project" value="UniProtKB-KW"/>
</dbReference>
<accession>A0A2C6BGH4</accession>
<evidence type="ECO:0000256" key="3">
    <source>
        <dbReference type="ARBA" id="ARBA00022449"/>
    </source>
</evidence>
<dbReference type="Pfam" id="PF01554">
    <property type="entry name" value="MatE"/>
    <property type="match status" value="2"/>
</dbReference>
<evidence type="ECO:0000256" key="5">
    <source>
        <dbReference type="ARBA" id="ARBA00022692"/>
    </source>
</evidence>
<dbReference type="GO" id="GO:0042910">
    <property type="term" value="F:xenobiotic transmembrane transporter activity"/>
    <property type="evidence" value="ECO:0007669"/>
    <property type="project" value="InterPro"/>
</dbReference>
<feature type="transmembrane region" description="Helical" evidence="10">
    <location>
        <begin position="12"/>
        <end position="30"/>
    </location>
</feature>
<evidence type="ECO:0000256" key="10">
    <source>
        <dbReference type="SAM" id="Phobius"/>
    </source>
</evidence>
<evidence type="ECO:0000256" key="6">
    <source>
        <dbReference type="ARBA" id="ARBA00022989"/>
    </source>
</evidence>
<sequence>MKDLTQGDELKTIIYFSLPILMGNIFQQIYNISDAIIIGNFLGKESLAAVGSSYQINVLIIAISIGISLGTSIIVSQCFGAKNIEKLKNAVNTGFIFSLILSFIITIFGFILSNRILILINVPENLLLNSNIYLKIIFIGVIPTFAYNSLTNILKGIGDSKTPTYILIVTVILNIILDILFIAIMDYGISGAAIATVISQFISFILCFFYVKLKYSNLIFSKFHFSIDFNILKEILTIGMSAMLQQVLISIGFIVIQILVNSFGTDCIAAFISASRIDAFAELPSINLGQALITFVAQNYGAKKMDRIIKGGKESLILGIIFSIITSIIIFIFPTFFISMFNKNPEIIFIGNQYLRTVSAFYIVFCLMQILNGLLLGYGKSFVPLIASITSFCMFQIPMAILLSKTSLRYNGIWIAAPIGWTGGMLIRLCYFLKISKKIKKGEINK</sequence>
<feature type="transmembrane region" description="Helical" evidence="10">
    <location>
        <begin position="165"/>
        <end position="185"/>
    </location>
</feature>
<dbReference type="GO" id="GO:0005886">
    <property type="term" value="C:plasma membrane"/>
    <property type="evidence" value="ECO:0007669"/>
    <property type="project" value="UniProtKB-SubCell"/>
</dbReference>
<evidence type="ECO:0000256" key="8">
    <source>
        <dbReference type="ARBA" id="ARBA00023136"/>
    </source>
</evidence>
<evidence type="ECO:0000313" key="12">
    <source>
        <dbReference type="Proteomes" id="UP000221852"/>
    </source>
</evidence>
<evidence type="ECO:0000313" key="11">
    <source>
        <dbReference type="EMBL" id="PHI13479.1"/>
    </source>
</evidence>
<gene>
    <name evidence="11" type="ORF">CBG59_07145</name>
</gene>
<dbReference type="InterPro" id="IPR050222">
    <property type="entry name" value="MATE_MdtK"/>
</dbReference>
<keyword evidence="5 10" id="KW-0812">Transmembrane</keyword>
<dbReference type="PIRSF" id="PIRSF006603">
    <property type="entry name" value="DinF"/>
    <property type="match status" value="1"/>
</dbReference>
<keyword evidence="3" id="KW-0050">Antiport</keyword>
<dbReference type="PANTHER" id="PTHR43298:SF2">
    <property type="entry name" value="FMN_FAD EXPORTER YEEO-RELATED"/>
    <property type="match status" value="1"/>
</dbReference>
<protein>
    <recommendedName>
        <fullName evidence="9">Multidrug-efflux transporter</fullName>
    </recommendedName>
</protein>
<feature type="transmembrane region" description="Helical" evidence="10">
    <location>
        <begin position="279"/>
        <end position="297"/>
    </location>
</feature>
<name>A0A2C6BGH4_FUSNP</name>
<evidence type="ECO:0000256" key="1">
    <source>
        <dbReference type="ARBA" id="ARBA00004651"/>
    </source>
</evidence>
<dbReference type="PANTHER" id="PTHR43298">
    <property type="entry name" value="MULTIDRUG RESISTANCE PROTEIN NORM-RELATED"/>
    <property type="match status" value="1"/>
</dbReference>
<keyword evidence="2" id="KW-0813">Transport</keyword>
<evidence type="ECO:0000256" key="4">
    <source>
        <dbReference type="ARBA" id="ARBA00022475"/>
    </source>
</evidence>